<dbReference type="RefSeq" id="WP_043370823.1">
    <property type="nucleotide sequence ID" value="NZ_CP006704.1"/>
</dbReference>
<feature type="transmembrane region" description="Helical" evidence="1">
    <location>
        <begin position="410"/>
        <end position="430"/>
    </location>
</feature>
<keyword evidence="1" id="KW-1133">Transmembrane helix</keyword>
<keyword evidence="1" id="KW-0472">Membrane</keyword>
<dbReference type="Pfam" id="PF04632">
    <property type="entry name" value="FUSC"/>
    <property type="match status" value="1"/>
</dbReference>
<dbReference type="Proteomes" id="UP000028782">
    <property type="component" value="Chromosome"/>
</dbReference>
<feature type="transmembrane region" description="Helical" evidence="1">
    <location>
        <begin position="361"/>
        <end position="378"/>
    </location>
</feature>
<dbReference type="KEGG" id="ctes:O987_03295"/>
<dbReference type="EMBL" id="CP006704">
    <property type="protein sequence ID" value="AIJ44828.1"/>
    <property type="molecule type" value="Genomic_DNA"/>
</dbReference>
<feature type="transmembrane region" description="Helical" evidence="1">
    <location>
        <begin position="95"/>
        <end position="112"/>
    </location>
</feature>
<evidence type="ECO:0000256" key="1">
    <source>
        <dbReference type="SAM" id="Phobius"/>
    </source>
</evidence>
<sequence length="664" mass="71775">MSVAAYDRLLESATLWGFDSARLRQHLRTAFAACIAVFAAWALGLEHPQWAGMTVWAASQPLRGQLLEKSFFRTTGTLVGTAAGVVLVLVADGDLLWLVTGLAVWIGICAGLGNLQRSFASYGTMLAGYSASMVALLDNGNPAHVYALGWDRLFTALTGVAAALVVGWLFTPVGAEIPGDGRVRRLCARLLRDIADAAQATASGHSALNPRDLAERLAVMAAIEEGLDPHAAGSQRSRRAVRALRRLINTQISALLWLRDSTGKTLTPAFTAEQARIMTAALEQAAKLLETQPAPLAAIDAIATARSAAAGWGHAEEILGNIGLALQAHFVAASDLRLPAHHRARQLPVVLHSDWVGARRAMLRAFSAIFLVGLVWVVTGWHGGAYMLLGLSVMITVFSSFENPVFTMRFVILGQAMGAGVALACQWFAWPFANSQLQMVLMMLPFIFLGALLLSHRRTTLYGFDCNMVILLALSPHFPYQLDVGHSLSMAFAIVTGPLAGWAAYRFILPVTAQGRLDGLRAMMVHELQDMACAPVHARDVRVWRARLYHRLLRLVRACEKVSAPAVQDAADCGLAALRVGKAVLILHQLQADLLLSESTLRGVRSALQRLQQLASAPARAVPLLQGLARRIQQRQPEQALQLRLAAQDIEAHQQFFASTAKIA</sequence>
<reference evidence="2 3" key="1">
    <citation type="journal article" date="2014" name="Genome Announc.">
        <title>Complete Genome Sequence of Polychlorinated Biphenyl Degrader Comamonas testosteroni TK102 (NBRC 109938).</title>
        <authorList>
            <person name="Fukuda K."/>
            <person name="Hosoyama A."/>
            <person name="Tsuchikane K."/>
            <person name="Ohji S."/>
            <person name="Yamazoe A."/>
            <person name="Fujita N."/>
            <person name="Shintani M."/>
            <person name="Kimbara K."/>
        </authorList>
    </citation>
    <scope>NUCLEOTIDE SEQUENCE [LARGE SCALE GENOMIC DNA]</scope>
    <source>
        <strain evidence="2">TK102</strain>
    </source>
</reference>
<feature type="transmembrane region" description="Helical" evidence="1">
    <location>
        <begin position="26"/>
        <end position="45"/>
    </location>
</feature>
<dbReference type="AlphaFoldDB" id="A0A076PGV0"/>
<dbReference type="HOGENOM" id="CLU_013927_1_2_4"/>
<feature type="transmembrane region" description="Helical" evidence="1">
    <location>
        <begin position="490"/>
        <end position="508"/>
    </location>
</feature>
<organism evidence="2 3">
    <name type="scientific">Comamonas testosteroni TK102</name>
    <dbReference type="NCBI Taxonomy" id="1392005"/>
    <lineage>
        <taxon>Bacteria</taxon>
        <taxon>Pseudomonadati</taxon>
        <taxon>Pseudomonadota</taxon>
        <taxon>Betaproteobacteria</taxon>
        <taxon>Burkholderiales</taxon>
        <taxon>Comamonadaceae</taxon>
        <taxon>Comamonas</taxon>
    </lineage>
</organism>
<evidence type="ECO:0000313" key="3">
    <source>
        <dbReference type="Proteomes" id="UP000028782"/>
    </source>
</evidence>
<feature type="transmembrane region" description="Helical" evidence="1">
    <location>
        <begin position="71"/>
        <end position="89"/>
    </location>
</feature>
<protein>
    <submittedName>
        <fullName evidence="2">Fusaric acid resistance protein</fullName>
    </submittedName>
</protein>
<feature type="transmembrane region" description="Helical" evidence="1">
    <location>
        <begin position="153"/>
        <end position="175"/>
    </location>
</feature>
<feature type="transmembrane region" description="Helical" evidence="1">
    <location>
        <begin position="436"/>
        <end position="454"/>
    </location>
</feature>
<name>A0A076PGV0_COMTE</name>
<evidence type="ECO:0000313" key="2">
    <source>
        <dbReference type="EMBL" id="AIJ44828.1"/>
    </source>
</evidence>
<dbReference type="GO" id="GO:0005886">
    <property type="term" value="C:plasma membrane"/>
    <property type="evidence" value="ECO:0007669"/>
    <property type="project" value="InterPro"/>
</dbReference>
<accession>A0A076PGV0</accession>
<dbReference type="InterPro" id="IPR006726">
    <property type="entry name" value="PHBA_efflux_AaeB/fusaric-R"/>
</dbReference>
<proteinExistence type="predicted"/>
<keyword evidence="1" id="KW-0812">Transmembrane</keyword>
<gene>
    <name evidence="2" type="ORF">O987_03295</name>
</gene>
<dbReference type="GO" id="GO:0022857">
    <property type="term" value="F:transmembrane transporter activity"/>
    <property type="evidence" value="ECO:0007669"/>
    <property type="project" value="InterPro"/>
</dbReference>